<dbReference type="GO" id="GO:0016301">
    <property type="term" value="F:kinase activity"/>
    <property type="evidence" value="ECO:0007669"/>
    <property type="project" value="UniProtKB-KW"/>
</dbReference>
<accession>A0ABY0CAN3</accession>
<dbReference type="InterPro" id="IPR002173">
    <property type="entry name" value="Carboh/pur_kinase_PfkB_CS"/>
</dbReference>
<sequence length="363" mass="36901">MGAARDDELQPTASRRGEPRGHRTLHRPGADARGSDRDAVTTPDTSLQAARAADGAYRVAVIGYACLDSATAIPVFHGLDATSILQRPLVASAPGAGGIAHLAAAVLGAGARAEAVSWVGHDDGGRAWTEAITRAGGGVDGVVVSGTRSPSATLIEVGTGGTICLFDPGDCHTSALAPAQTDTIRSAGSVLLTVSPRSITAQILDAVNLDQSVVWAVKHDDDAYDEATVRRLLGRVDVVSFSRGERPWLTLDGVEPERLVRPGALVVETRGADGVAWSIGSPDGGERAGSIGADAVAVHDTTGAGDTFIGALTALLAARGPAAELDDTTLTDLIQVASSAATALLRSRIEPGGSAGAPQKETH</sequence>
<protein>
    <submittedName>
        <fullName evidence="5">Carbohydrate kinase family protein</fullName>
    </submittedName>
</protein>
<dbReference type="InterPro" id="IPR011611">
    <property type="entry name" value="PfkB_dom"/>
</dbReference>
<dbReference type="Pfam" id="PF00294">
    <property type="entry name" value="PfkB"/>
    <property type="match status" value="1"/>
</dbReference>
<evidence type="ECO:0000313" key="5">
    <source>
        <dbReference type="EMBL" id="RUQ87060.1"/>
    </source>
</evidence>
<reference evidence="5 6" key="1">
    <citation type="submission" date="2018-12" db="EMBL/GenBank/DDBJ databases">
        <authorList>
            <person name="hu s."/>
            <person name="Xu Y."/>
            <person name="Xu B."/>
            <person name="Li F."/>
        </authorList>
    </citation>
    <scope>NUCLEOTIDE SEQUENCE [LARGE SCALE GENOMIC DNA]</scope>
    <source>
        <strain evidence="5 6">KSW2-17</strain>
    </source>
</reference>
<evidence type="ECO:0000259" key="4">
    <source>
        <dbReference type="Pfam" id="PF00294"/>
    </source>
</evidence>
<evidence type="ECO:0000256" key="2">
    <source>
        <dbReference type="ARBA" id="ARBA00022777"/>
    </source>
</evidence>
<keyword evidence="1" id="KW-0808">Transferase</keyword>
<feature type="compositionally biased region" description="Basic and acidic residues" evidence="3">
    <location>
        <begin position="28"/>
        <end position="39"/>
    </location>
</feature>
<feature type="region of interest" description="Disordered" evidence="3">
    <location>
        <begin position="1"/>
        <end position="44"/>
    </location>
</feature>
<evidence type="ECO:0000256" key="1">
    <source>
        <dbReference type="ARBA" id="ARBA00022679"/>
    </source>
</evidence>
<gene>
    <name evidence="5" type="ORF">ELQ93_09025</name>
</gene>
<evidence type="ECO:0000256" key="3">
    <source>
        <dbReference type="SAM" id="MobiDB-lite"/>
    </source>
</evidence>
<dbReference type="InterPro" id="IPR029056">
    <property type="entry name" value="Ribokinase-like"/>
</dbReference>
<comment type="caution">
    <text evidence="5">The sequence shown here is derived from an EMBL/GenBank/DDBJ whole genome shotgun (WGS) entry which is preliminary data.</text>
</comment>
<keyword evidence="6" id="KW-1185">Reference proteome</keyword>
<dbReference type="EMBL" id="RZGY01000001">
    <property type="protein sequence ID" value="RUQ87060.1"/>
    <property type="molecule type" value="Genomic_DNA"/>
</dbReference>
<dbReference type="PROSITE" id="PS00584">
    <property type="entry name" value="PFKB_KINASES_2"/>
    <property type="match status" value="1"/>
</dbReference>
<dbReference type="SUPFAM" id="SSF53613">
    <property type="entry name" value="Ribokinase-like"/>
    <property type="match status" value="1"/>
</dbReference>
<dbReference type="Gene3D" id="3.40.1190.20">
    <property type="match status" value="1"/>
</dbReference>
<dbReference type="PANTHER" id="PTHR10584:SF166">
    <property type="entry name" value="RIBOKINASE"/>
    <property type="match status" value="1"/>
</dbReference>
<keyword evidence="2 5" id="KW-0418">Kinase</keyword>
<evidence type="ECO:0000313" key="6">
    <source>
        <dbReference type="Proteomes" id="UP000268291"/>
    </source>
</evidence>
<proteinExistence type="predicted"/>
<organism evidence="5 6">
    <name type="scientific">Labedella gwakjiensis</name>
    <dbReference type="NCBI Taxonomy" id="390269"/>
    <lineage>
        <taxon>Bacteria</taxon>
        <taxon>Bacillati</taxon>
        <taxon>Actinomycetota</taxon>
        <taxon>Actinomycetes</taxon>
        <taxon>Micrococcales</taxon>
        <taxon>Microbacteriaceae</taxon>
        <taxon>Labedella</taxon>
    </lineage>
</organism>
<dbReference type="Proteomes" id="UP000268291">
    <property type="component" value="Unassembled WGS sequence"/>
</dbReference>
<dbReference type="PANTHER" id="PTHR10584">
    <property type="entry name" value="SUGAR KINASE"/>
    <property type="match status" value="1"/>
</dbReference>
<feature type="domain" description="Carbohydrate kinase PfkB" evidence="4">
    <location>
        <begin position="85"/>
        <end position="345"/>
    </location>
</feature>
<name>A0ABY0CAN3_9MICO</name>